<dbReference type="STRING" id="610380.E2C2Z6"/>
<dbReference type="InParanoid" id="E2C2Z6"/>
<organism evidence="2">
    <name type="scientific">Harpegnathos saltator</name>
    <name type="common">Jerdon's jumping ant</name>
    <dbReference type="NCBI Taxonomy" id="610380"/>
    <lineage>
        <taxon>Eukaryota</taxon>
        <taxon>Metazoa</taxon>
        <taxon>Ecdysozoa</taxon>
        <taxon>Arthropoda</taxon>
        <taxon>Hexapoda</taxon>
        <taxon>Insecta</taxon>
        <taxon>Pterygota</taxon>
        <taxon>Neoptera</taxon>
        <taxon>Endopterygota</taxon>
        <taxon>Hymenoptera</taxon>
        <taxon>Apocrita</taxon>
        <taxon>Aculeata</taxon>
        <taxon>Formicoidea</taxon>
        <taxon>Formicidae</taxon>
        <taxon>Ponerinae</taxon>
        <taxon>Ponerini</taxon>
        <taxon>Harpegnathos</taxon>
    </lineage>
</organism>
<protein>
    <submittedName>
        <fullName evidence="1">Uncharacterized protein</fullName>
    </submittedName>
</protein>
<dbReference type="EMBL" id="GL452255">
    <property type="protein sequence ID" value="EFN77700.1"/>
    <property type="molecule type" value="Genomic_DNA"/>
</dbReference>
<gene>
    <name evidence="1" type="ORF">EAI_08990</name>
</gene>
<evidence type="ECO:0000313" key="1">
    <source>
        <dbReference type="EMBL" id="EFN77700.1"/>
    </source>
</evidence>
<keyword evidence="2" id="KW-1185">Reference proteome</keyword>
<sequence>RGDLPSPRPFFRRTRGDPRINAFFFVAMASETTISLNH</sequence>
<accession>E2C2Z6</accession>
<name>E2C2Z6_HARSA</name>
<feature type="non-terminal residue" evidence="1">
    <location>
        <position position="38"/>
    </location>
</feature>
<dbReference type="AlphaFoldDB" id="E2C2Z6"/>
<reference evidence="1 2" key="1">
    <citation type="journal article" date="2010" name="Science">
        <title>Genomic comparison of the ants Camponotus floridanus and Harpegnathos saltator.</title>
        <authorList>
            <person name="Bonasio R."/>
            <person name="Zhang G."/>
            <person name="Ye C."/>
            <person name="Mutti N.S."/>
            <person name="Fang X."/>
            <person name="Qin N."/>
            <person name="Donahue G."/>
            <person name="Yang P."/>
            <person name="Li Q."/>
            <person name="Li C."/>
            <person name="Zhang P."/>
            <person name="Huang Z."/>
            <person name="Berger S.L."/>
            <person name="Reinberg D."/>
            <person name="Wang J."/>
            <person name="Liebig J."/>
        </authorList>
    </citation>
    <scope>NUCLEOTIDE SEQUENCE [LARGE SCALE GENOMIC DNA]</scope>
    <source>
        <strain evidence="1 2">R22 G/1</strain>
    </source>
</reference>
<dbReference type="Proteomes" id="UP000008237">
    <property type="component" value="Unassembled WGS sequence"/>
</dbReference>
<proteinExistence type="predicted"/>
<evidence type="ECO:0000313" key="2">
    <source>
        <dbReference type="Proteomes" id="UP000008237"/>
    </source>
</evidence>
<feature type="non-terminal residue" evidence="1">
    <location>
        <position position="1"/>
    </location>
</feature>